<organism evidence="2 3">
    <name type="scientific">Crepidotus variabilis</name>
    <dbReference type="NCBI Taxonomy" id="179855"/>
    <lineage>
        <taxon>Eukaryota</taxon>
        <taxon>Fungi</taxon>
        <taxon>Dikarya</taxon>
        <taxon>Basidiomycota</taxon>
        <taxon>Agaricomycotina</taxon>
        <taxon>Agaricomycetes</taxon>
        <taxon>Agaricomycetidae</taxon>
        <taxon>Agaricales</taxon>
        <taxon>Agaricineae</taxon>
        <taxon>Crepidotaceae</taxon>
        <taxon>Crepidotus</taxon>
    </lineage>
</organism>
<proteinExistence type="predicted"/>
<evidence type="ECO:0000256" key="1">
    <source>
        <dbReference type="SAM" id="Phobius"/>
    </source>
</evidence>
<comment type="caution">
    <text evidence="2">The sequence shown here is derived from an EMBL/GenBank/DDBJ whole genome shotgun (WGS) entry which is preliminary data.</text>
</comment>
<evidence type="ECO:0000313" key="3">
    <source>
        <dbReference type="Proteomes" id="UP000807306"/>
    </source>
</evidence>
<accession>A0A9P6JLH3</accession>
<keyword evidence="1" id="KW-0472">Membrane</keyword>
<reference evidence="2" key="1">
    <citation type="submission" date="2020-11" db="EMBL/GenBank/DDBJ databases">
        <authorList>
            <consortium name="DOE Joint Genome Institute"/>
            <person name="Ahrendt S."/>
            <person name="Riley R."/>
            <person name="Andreopoulos W."/>
            <person name="Labutti K."/>
            <person name="Pangilinan J."/>
            <person name="Ruiz-Duenas F.J."/>
            <person name="Barrasa J.M."/>
            <person name="Sanchez-Garcia M."/>
            <person name="Camarero S."/>
            <person name="Miyauchi S."/>
            <person name="Serrano A."/>
            <person name="Linde D."/>
            <person name="Babiker R."/>
            <person name="Drula E."/>
            <person name="Ayuso-Fernandez I."/>
            <person name="Pacheco R."/>
            <person name="Padilla G."/>
            <person name="Ferreira P."/>
            <person name="Barriuso J."/>
            <person name="Kellner H."/>
            <person name="Castanera R."/>
            <person name="Alfaro M."/>
            <person name="Ramirez L."/>
            <person name="Pisabarro A.G."/>
            <person name="Kuo A."/>
            <person name="Tritt A."/>
            <person name="Lipzen A."/>
            <person name="He G."/>
            <person name="Yan M."/>
            <person name="Ng V."/>
            <person name="Cullen D."/>
            <person name="Martin F."/>
            <person name="Rosso M.-N."/>
            <person name="Henrissat B."/>
            <person name="Hibbett D."/>
            <person name="Martinez A.T."/>
            <person name="Grigoriev I.V."/>
        </authorList>
    </citation>
    <scope>NUCLEOTIDE SEQUENCE</scope>
    <source>
        <strain evidence="2">CBS 506.95</strain>
    </source>
</reference>
<keyword evidence="1" id="KW-1133">Transmembrane helix</keyword>
<dbReference type="EMBL" id="MU157887">
    <property type="protein sequence ID" value="KAF9525196.1"/>
    <property type="molecule type" value="Genomic_DNA"/>
</dbReference>
<gene>
    <name evidence="2" type="ORF">CPB83DRAFT_897196</name>
</gene>
<evidence type="ECO:0000313" key="2">
    <source>
        <dbReference type="EMBL" id="KAF9525196.1"/>
    </source>
</evidence>
<name>A0A9P6JLH3_9AGAR</name>
<sequence>MKYTEEQLVNGASTLIQGFIPKHNLTPSLNFVVIQSNFNQALNLQPIDNMARMSTLASIITFFIFIFSTAAITSTASPVAQIRRMMDFGELGEAAPDEVNSGLN</sequence>
<dbReference type="AlphaFoldDB" id="A0A9P6JLH3"/>
<feature type="transmembrane region" description="Helical" evidence="1">
    <location>
        <begin position="56"/>
        <end position="76"/>
    </location>
</feature>
<keyword evidence="1" id="KW-0812">Transmembrane</keyword>
<keyword evidence="3" id="KW-1185">Reference proteome</keyword>
<dbReference type="Proteomes" id="UP000807306">
    <property type="component" value="Unassembled WGS sequence"/>
</dbReference>
<protein>
    <submittedName>
        <fullName evidence="2">Uncharacterized protein</fullName>
    </submittedName>
</protein>